<keyword evidence="7" id="KW-1133">Transmembrane helix</keyword>
<dbReference type="InterPro" id="IPR051275">
    <property type="entry name" value="Cell_adhesion_signaling"/>
</dbReference>
<evidence type="ECO:0000313" key="10">
    <source>
        <dbReference type="EMBL" id="RUS89317.1"/>
    </source>
</evidence>
<organism evidence="10 11">
    <name type="scientific">Elysia chlorotica</name>
    <name type="common">Eastern emerald elysia</name>
    <name type="synonym">Sea slug</name>
    <dbReference type="NCBI Taxonomy" id="188477"/>
    <lineage>
        <taxon>Eukaryota</taxon>
        <taxon>Metazoa</taxon>
        <taxon>Spiralia</taxon>
        <taxon>Lophotrochozoa</taxon>
        <taxon>Mollusca</taxon>
        <taxon>Gastropoda</taxon>
        <taxon>Heterobranchia</taxon>
        <taxon>Euthyneura</taxon>
        <taxon>Panpulmonata</taxon>
        <taxon>Sacoglossa</taxon>
        <taxon>Placobranchoidea</taxon>
        <taxon>Plakobranchidae</taxon>
        <taxon>Elysia</taxon>
    </lineage>
</organism>
<feature type="compositionally biased region" description="Low complexity" evidence="6">
    <location>
        <begin position="257"/>
        <end position="271"/>
    </location>
</feature>
<feature type="chain" id="PRO_5019339520" description="Ig-like domain-containing protein" evidence="8">
    <location>
        <begin position="25"/>
        <end position="567"/>
    </location>
</feature>
<evidence type="ECO:0000259" key="9">
    <source>
        <dbReference type="PROSITE" id="PS50835"/>
    </source>
</evidence>
<evidence type="ECO:0000256" key="5">
    <source>
        <dbReference type="ARBA" id="ARBA00023319"/>
    </source>
</evidence>
<comment type="caution">
    <text evidence="10">The sequence shown here is derived from an EMBL/GenBank/DDBJ whole genome shotgun (WGS) entry which is preliminary data.</text>
</comment>
<evidence type="ECO:0000256" key="2">
    <source>
        <dbReference type="ARBA" id="ARBA00023136"/>
    </source>
</evidence>
<dbReference type="InterPro" id="IPR007110">
    <property type="entry name" value="Ig-like_dom"/>
</dbReference>
<dbReference type="STRING" id="188477.A0A433U671"/>
<feature type="region of interest" description="Disordered" evidence="6">
    <location>
        <begin position="252"/>
        <end position="271"/>
    </location>
</feature>
<keyword evidence="5" id="KW-0393">Immunoglobulin domain</keyword>
<evidence type="ECO:0000256" key="8">
    <source>
        <dbReference type="SAM" id="SignalP"/>
    </source>
</evidence>
<dbReference type="EMBL" id="RQTK01000059">
    <property type="protein sequence ID" value="RUS89317.1"/>
    <property type="molecule type" value="Genomic_DNA"/>
</dbReference>
<feature type="compositionally biased region" description="Basic and acidic residues" evidence="6">
    <location>
        <begin position="380"/>
        <end position="390"/>
    </location>
</feature>
<dbReference type="Proteomes" id="UP000271974">
    <property type="component" value="Unassembled WGS sequence"/>
</dbReference>
<proteinExistence type="predicted"/>
<evidence type="ECO:0000256" key="4">
    <source>
        <dbReference type="ARBA" id="ARBA00023180"/>
    </source>
</evidence>
<evidence type="ECO:0000256" key="6">
    <source>
        <dbReference type="SAM" id="MobiDB-lite"/>
    </source>
</evidence>
<comment type="subcellular location">
    <subcellularLocation>
        <location evidence="1">Membrane</location>
        <topology evidence="1">Single-pass type I membrane protein</topology>
    </subcellularLocation>
</comment>
<dbReference type="AlphaFoldDB" id="A0A433U671"/>
<dbReference type="SUPFAM" id="SSF48726">
    <property type="entry name" value="Immunoglobulin"/>
    <property type="match status" value="1"/>
</dbReference>
<sequence length="567" mass="62069">MDTIRRRTVFALLLLYTAAVNAAAQEESVSALPTIYKFTLDQDMSGIMASAILSEGDTPTLACSAQSDAGPVSIALRRERDGAIFAEVMDLELTFTFDALRCQDTGVYVCSVHNSAGTNKTAMDLSVMCPPQLIADNRPDSVNMGSVGSPLTIQLDVMGLPPPSRLLLTTANTETVLASSVIGGYDSSALDHGDTRFELEYVPAASPMGSVELVIKDLTEEDFGRLLCLIVENENGEKMSYMFLITEVPSEPHAKPTTELPTTTVETTTLPPSPPASSLNIQALALGLALVIVDVAIAVVVIWIICRKCHKQRRTLASMIEKREMARRQRRILSSENPRESETTVSQPVSLALSEFQGNENEMYTMQSLNLSELHRHSRLSQDGDERFSKDLQPPTSPIQHRRGIHNGIENIYYGAEGDIENESSLEAATPENGNTLTIRSKSQGERNNTNSSASHKIRENSSKPAKKDMFNRNSSKKYNDRISDMYAKVIKPKKSANKRQGETPESNDSTHSDSGLIYCNAQSPDDAMLAAEMAIENGACATEFVVLGQHRKLSLPKDGLDIYQNF</sequence>
<dbReference type="OrthoDB" id="10647638at2759"/>
<keyword evidence="3" id="KW-1015">Disulfide bond</keyword>
<keyword evidence="7" id="KW-0812">Transmembrane</keyword>
<keyword evidence="11" id="KW-1185">Reference proteome</keyword>
<feature type="region of interest" description="Disordered" evidence="6">
    <location>
        <begin position="426"/>
        <end position="520"/>
    </location>
</feature>
<dbReference type="GO" id="GO:0016020">
    <property type="term" value="C:membrane"/>
    <property type="evidence" value="ECO:0007669"/>
    <property type="project" value="UniProtKB-SubCell"/>
</dbReference>
<feature type="region of interest" description="Disordered" evidence="6">
    <location>
        <begin position="378"/>
        <end position="405"/>
    </location>
</feature>
<protein>
    <recommendedName>
        <fullName evidence="9">Ig-like domain-containing protein</fullName>
    </recommendedName>
</protein>
<evidence type="ECO:0000256" key="3">
    <source>
        <dbReference type="ARBA" id="ARBA00023157"/>
    </source>
</evidence>
<feature type="region of interest" description="Disordered" evidence="6">
    <location>
        <begin position="329"/>
        <end position="348"/>
    </location>
</feature>
<feature type="domain" description="Ig-like" evidence="9">
    <location>
        <begin position="33"/>
        <end position="126"/>
    </location>
</feature>
<dbReference type="Pfam" id="PF00047">
    <property type="entry name" value="ig"/>
    <property type="match status" value="1"/>
</dbReference>
<gene>
    <name evidence="10" type="ORF">EGW08_002924</name>
</gene>
<feature type="transmembrane region" description="Helical" evidence="7">
    <location>
        <begin position="283"/>
        <end position="306"/>
    </location>
</feature>
<feature type="compositionally biased region" description="Basic and acidic residues" evidence="6">
    <location>
        <begin position="457"/>
        <end position="471"/>
    </location>
</feature>
<keyword evidence="4" id="KW-0325">Glycoprotein</keyword>
<dbReference type="InterPro" id="IPR036179">
    <property type="entry name" value="Ig-like_dom_sf"/>
</dbReference>
<reference evidence="10 11" key="1">
    <citation type="submission" date="2019-01" db="EMBL/GenBank/DDBJ databases">
        <title>A draft genome assembly of the solar-powered sea slug Elysia chlorotica.</title>
        <authorList>
            <person name="Cai H."/>
            <person name="Li Q."/>
            <person name="Fang X."/>
            <person name="Li J."/>
            <person name="Curtis N.E."/>
            <person name="Altenburger A."/>
            <person name="Shibata T."/>
            <person name="Feng M."/>
            <person name="Maeda T."/>
            <person name="Schwartz J.A."/>
            <person name="Shigenobu S."/>
            <person name="Lundholm N."/>
            <person name="Nishiyama T."/>
            <person name="Yang H."/>
            <person name="Hasebe M."/>
            <person name="Li S."/>
            <person name="Pierce S.K."/>
            <person name="Wang J."/>
        </authorList>
    </citation>
    <scope>NUCLEOTIDE SEQUENCE [LARGE SCALE GENOMIC DNA]</scope>
    <source>
        <strain evidence="10">EC2010</strain>
        <tissue evidence="10">Whole organism of an adult</tissue>
    </source>
</reference>
<dbReference type="InterPro" id="IPR013151">
    <property type="entry name" value="Immunoglobulin_dom"/>
</dbReference>
<name>A0A433U671_ELYCH</name>
<keyword evidence="8" id="KW-0732">Signal</keyword>
<dbReference type="PANTHER" id="PTHR11640">
    <property type="entry name" value="NEPHRIN"/>
    <property type="match status" value="1"/>
</dbReference>
<evidence type="ECO:0000256" key="1">
    <source>
        <dbReference type="ARBA" id="ARBA00004479"/>
    </source>
</evidence>
<feature type="compositionally biased region" description="Polar residues" evidence="6">
    <location>
        <begin position="504"/>
        <end position="514"/>
    </location>
</feature>
<dbReference type="PROSITE" id="PS50835">
    <property type="entry name" value="IG_LIKE"/>
    <property type="match status" value="1"/>
</dbReference>
<feature type="signal peptide" evidence="8">
    <location>
        <begin position="1"/>
        <end position="24"/>
    </location>
</feature>
<dbReference type="InterPro" id="IPR013783">
    <property type="entry name" value="Ig-like_fold"/>
</dbReference>
<dbReference type="Gene3D" id="2.60.40.10">
    <property type="entry name" value="Immunoglobulins"/>
    <property type="match status" value="1"/>
</dbReference>
<feature type="compositionally biased region" description="Polar residues" evidence="6">
    <location>
        <begin position="426"/>
        <end position="455"/>
    </location>
</feature>
<evidence type="ECO:0000313" key="11">
    <source>
        <dbReference type="Proteomes" id="UP000271974"/>
    </source>
</evidence>
<keyword evidence="2 7" id="KW-0472">Membrane</keyword>
<accession>A0A433U671</accession>
<evidence type="ECO:0000256" key="7">
    <source>
        <dbReference type="SAM" id="Phobius"/>
    </source>
</evidence>